<dbReference type="Pfam" id="PF11519">
    <property type="entry name" value="DUF3222"/>
    <property type="match status" value="1"/>
</dbReference>
<dbReference type="PATRIC" id="fig|1076.23.peg.2980"/>
<name>A0A0D7ELN0_RHOPL</name>
<dbReference type="InterPro" id="IPR021599">
    <property type="entry name" value="DUF3222"/>
</dbReference>
<dbReference type="Proteomes" id="UP000032515">
    <property type="component" value="Unassembled WGS sequence"/>
</dbReference>
<evidence type="ECO:0008006" key="3">
    <source>
        <dbReference type="Google" id="ProtNLM"/>
    </source>
</evidence>
<evidence type="ECO:0000313" key="2">
    <source>
        <dbReference type="Proteomes" id="UP000032515"/>
    </source>
</evidence>
<accession>A0A0D7ELN0</accession>
<gene>
    <name evidence="1" type="ORF">OO17_14265</name>
</gene>
<dbReference type="AlphaFoldDB" id="A0A0D7ELN0"/>
<dbReference type="Gene3D" id="1.10.287.780">
    <property type="entry name" value="ITPase-like domains"/>
    <property type="match status" value="1"/>
</dbReference>
<dbReference type="RefSeq" id="WP_044411973.1">
    <property type="nucleotide sequence ID" value="NZ_JXXE01000285.1"/>
</dbReference>
<comment type="caution">
    <text evidence="1">The sequence shown here is derived from an EMBL/GenBank/DDBJ whole genome shotgun (WGS) entry which is preliminary data.</text>
</comment>
<organism evidence="1 2">
    <name type="scientific">Rhodopseudomonas palustris</name>
    <dbReference type="NCBI Taxonomy" id="1076"/>
    <lineage>
        <taxon>Bacteria</taxon>
        <taxon>Pseudomonadati</taxon>
        <taxon>Pseudomonadota</taxon>
        <taxon>Alphaproteobacteria</taxon>
        <taxon>Hyphomicrobiales</taxon>
        <taxon>Nitrobacteraceae</taxon>
        <taxon>Rhodopseudomonas</taxon>
    </lineage>
</organism>
<proteinExistence type="predicted"/>
<dbReference type="EMBL" id="JXXE01000285">
    <property type="protein sequence ID" value="KIZ41719.1"/>
    <property type="molecule type" value="Genomic_DNA"/>
</dbReference>
<sequence>MIDTSAEEIRKIATALTKTAIEIVSEEDGGARNHCKICDASVPWLQTGDEIKHKPDCPVLIAQSVLAKPRLHSV</sequence>
<dbReference type="InterPro" id="IPR023104">
    <property type="entry name" value="ITPase-like_dom_sf"/>
</dbReference>
<dbReference type="OrthoDB" id="7960633at2"/>
<evidence type="ECO:0000313" key="1">
    <source>
        <dbReference type="EMBL" id="KIZ41719.1"/>
    </source>
</evidence>
<reference evidence="1 2" key="1">
    <citation type="submission" date="2014-11" db="EMBL/GenBank/DDBJ databases">
        <title>Genomics and ecophysiology of heterotrophic nitrogen fixing bacteria isolated from estuarine surface water.</title>
        <authorList>
            <person name="Bentzon-Tilia M."/>
            <person name="Severin I."/>
            <person name="Hansen L.H."/>
            <person name="Riemann L."/>
        </authorList>
    </citation>
    <scope>NUCLEOTIDE SEQUENCE [LARGE SCALE GENOMIC DNA]</scope>
    <source>
        <strain evidence="1 2">BAL398</strain>
    </source>
</reference>
<protein>
    <recommendedName>
        <fullName evidence="3">DUF3222 domain-containing protein</fullName>
    </recommendedName>
</protein>